<evidence type="ECO:0000313" key="3">
    <source>
        <dbReference type="Proteomes" id="UP001059773"/>
    </source>
</evidence>
<dbReference type="PROSITE" id="PS51257">
    <property type="entry name" value="PROKAR_LIPOPROTEIN"/>
    <property type="match status" value="1"/>
</dbReference>
<organism evidence="2 3">
    <name type="scientific">Oceanobacillus jeddahense</name>
    <dbReference type="NCBI Taxonomy" id="1462527"/>
    <lineage>
        <taxon>Bacteria</taxon>
        <taxon>Bacillati</taxon>
        <taxon>Bacillota</taxon>
        <taxon>Bacilli</taxon>
        <taxon>Bacillales</taxon>
        <taxon>Bacillaceae</taxon>
        <taxon>Oceanobacillus</taxon>
    </lineage>
</organism>
<name>A0ABY5JMQ4_9BACI</name>
<feature type="signal peptide" evidence="1">
    <location>
        <begin position="1"/>
        <end position="20"/>
    </location>
</feature>
<keyword evidence="1" id="KW-0732">Signal</keyword>
<dbReference type="InterPro" id="IPR046720">
    <property type="entry name" value="DUF6612"/>
</dbReference>
<dbReference type="Proteomes" id="UP001059773">
    <property type="component" value="Chromosome"/>
</dbReference>
<protein>
    <submittedName>
        <fullName evidence="2">Uncharacterized protein</fullName>
    </submittedName>
</protein>
<keyword evidence="3" id="KW-1185">Reference proteome</keyword>
<dbReference type="RefSeq" id="WP_256706804.1">
    <property type="nucleotide sequence ID" value="NZ_CP101914.1"/>
</dbReference>
<sequence length="234" mass="27189">MGKIVLFLLSILFIAGCGEAAEAEVVDEILENINEVNNYELEITTNVPENEAEDIYFMEIDMENSQGVIGIDTVESYDEDLIEMYYDRENVYGKAQEGKWFNIRMSVEEAQSMFFTDYEVIARVLEFMESKEETVFEEATDSYDFSYQTANEGEVTAFMDKWGFNSEDDPINEIAVHYQVNESTYFLEKVHLELMINDEDGQQNKIIHELHYKNINELPDIEIPEGIENEQLHS</sequence>
<evidence type="ECO:0000256" key="1">
    <source>
        <dbReference type="SAM" id="SignalP"/>
    </source>
</evidence>
<feature type="chain" id="PRO_5045975426" evidence="1">
    <location>
        <begin position="21"/>
        <end position="234"/>
    </location>
</feature>
<proteinExistence type="predicted"/>
<gene>
    <name evidence="2" type="ORF">NP439_15275</name>
</gene>
<dbReference type="EMBL" id="CP101914">
    <property type="protein sequence ID" value="UUI01411.1"/>
    <property type="molecule type" value="Genomic_DNA"/>
</dbReference>
<dbReference type="Pfam" id="PF20316">
    <property type="entry name" value="DUF6612"/>
    <property type="match status" value="1"/>
</dbReference>
<accession>A0ABY5JMQ4</accession>
<evidence type="ECO:0000313" key="2">
    <source>
        <dbReference type="EMBL" id="UUI01411.1"/>
    </source>
</evidence>
<reference evidence="2" key="1">
    <citation type="submission" date="2022-07" db="EMBL/GenBank/DDBJ databases">
        <title>FELIX.</title>
        <authorList>
            <person name="Wan K.H."/>
            <person name="Park S."/>
            <person name="Lawrence Q."/>
            <person name="Eichenberger J.P."/>
            <person name="Booth B.W."/>
            <person name="Piaggio A.J."/>
            <person name="Chandler J.C."/>
            <person name="Franklin A.B."/>
            <person name="Celniker S.E."/>
        </authorList>
    </citation>
    <scope>NUCLEOTIDE SEQUENCE</scope>
    <source>
        <strain evidence="2">QA-1986 374</strain>
    </source>
</reference>